<name>A0A2P8I2H8_SACCR</name>
<comment type="function">
    <text evidence="19">Component of the acetyl coenzyme A carboxylase (ACC) complex. First, biotin carboxylase catalyzes the carboxylation of biotin on its carrier protein (BCCP) and then the CO(2) group is transferred by the carboxyltransferase to acetyl-CoA to form malonyl-CoA.</text>
</comment>
<feature type="binding site" evidence="20">
    <location>
        <position position="39"/>
    </location>
    <ligand>
        <name>Zn(2+)</name>
        <dbReference type="ChEBI" id="CHEBI:29105"/>
    </ligand>
</feature>
<evidence type="ECO:0000256" key="16">
    <source>
        <dbReference type="ARBA" id="ARBA00023160"/>
    </source>
</evidence>
<dbReference type="Proteomes" id="UP000241118">
    <property type="component" value="Unassembled WGS sequence"/>
</dbReference>
<comment type="similarity">
    <text evidence="19">Belongs to the AccA family.</text>
</comment>
<keyword evidence="7 19" id="KW-0444">Lipid biosynthesis</keyword>
<dbReference type="Pfam" id="PF17848">
    <property type="entry name" value="Zn_ribbon_ACC"/>
    <property type="match status" value="1"/>
</dbReference>
<dbReference type="UniPathway" id="UPA00655">
    <property type="reaction ID" value="UER00711"/>
</dbReference>
<keyword evidence="11 20" id="KW-0863">Zinc-finger</keyword>
<keyword evidence="12 19" id="KW-0276">Fatty acid metabolism</keyword>
<gene>
    <name evidence="20" type="primary">accD</name>
    <name evidence="19" type="synonym">accA</name>
    <name evidence="23" type="ORF">B0I31_112147</name>
</gene>
<accession>A0A2P8I2H8</accession>
<evidence type="ECO:0000256" key="4">
    <source>
        <dbReference type="ARBA" id="ARBA00010284"/>
    </source>
</evidence>
<dbReference type="NCBIfam" id="NF041504">
    <property type="entry name" value="AccA_sub"/>
    <property type="match status" value="1"/>
</dbReference>
<comment type="pathway">
    <text evidence="2 19">Lipid metabolism; malonyl-CoA biosynthesis; malonyl-CoA from acetyl-CoA: step 1/1.</text>
</comment>
<dbReference type="InterPro" id="IPR029045">
    <property type="entry name" value="ClpP/crotonase-like_dom_sf"/>
</dbReference>
<comment type="catalytic activity">
    <reaction evidence="18 19">
        <text>N(6)-carboxybiotinyl-L-lysyl-[protein] + acetyl-CoA = N(6)-biotinyl-L-lysyl-[protein] + malonyl-CoA</text>
        <dbReference type="Rhea" id="RHEA:54728"/>
        <dbReference type="Rhea" id="RHEA-COMP:10505"/>
        <dbReference type="Rhea" id="RHEA-COMP:10506"/>
        <dbReference type="ChEBI" id="CHEBI:57288"/>
        <dbReference type="ChEBI" id="CHEBI:57384"/>
        <dbReference type="ChEBI" id="CHEBI:83144"/>
        <dbReference type="ChEBI" id="CHEBI:83145"/>
        <dbReference type="EC" id="2.1.3.15"/>
    </reaction>
</comment>
<dbReference type="RefSeq" id="WP_245950557.1">
    <property type="nucleotide sequence ID" value="NZ_PYAX01000012.1"/>
</dbReference>
<evidence type="ECO:0000256" key="7">
    <source>
        <dbReference type="ARBA" id="ARBA00022516"/>
    </source>
</evidence>
<dbReference type="HAMAP" id="MF_01395">
    <property type="entry name" value="AcetylCoA_CT_beta"/>
    <property type="match status" value="1"/>
</dbReference>
<keyword evidence="15 19" id="KW-0443">Lipid metabolism</keyword>
<dbReference type="GO" id="GO:0016743">
    <property type="term" value="F:carboxyl- or carbamoyltransferase activity"/>
    <property type="evidence" value="ECO:0007669"/>
    <property type="project" value="UniProtKB-UniRule"/>
</dbReference>
<evidence type="ECO:0000256" key="10">
    <source>
        <dbReference type="ARBA" id="ARBA00022741"/>
    </source>
</evidence>
<organism evidence="23 24">
    <name type="scientific">Saccharothrix carnea</name>
    <dbReference type="NCBI Taxonomy" id="1280637"/>
    <lineage>
        <taxon>Bacteria</taxon>
        <taxon>Bacillati</taxon>
        <taxon>Actinomycetota</taxon>
        <taxon>Actinomycetes</taxon>
        <taxon>Pseudonocardiales</taxon>
        <taxon>Pseudonocardiaceae</taxon>
        <taxon>Saccharothrix</taxon>
    </lineage>
</organism>
<dbReference type="Gene3D" id="3.90.226.10">
    <property type="entry name" value="2-enoyl-CoA Hydratase, Chain A, domain 1"/>
    <property type="match status" value="2"/>
</dbReference>
<keyword evidence="13 20" id="KW-0862">Zinc</keyword>
<dbReference type="PANTHER" id="PTHR42853:SF3">
    <property type="entry name" value="ACETYL-COENZYME A CARBOXYLASE CARBOXYL TRANSFERASE SUBUNIT ALPHA, CHLOROPLASTIC"/>
    <property type="match status" value="1"/>
</dbReference>
<feature type="binding site" evidence="20">
    <location>
        <position position="20"/>
    </location>
    <ligand>
        <name>Zn(2+)</name>
        <dbReference type="ChEBI" id="CHEBI:29105"/>
    </ligand>
</feature>
<keyword evidence="10 19" id="KW-0547">Nucleotide-binding</keyword>
<feature type="binding site" evidence="20">
    <location>
        <position position="42"/>
    </location>
    <ligand>
        <name>Zn(2+)</name>
        <dbReference type="ChEBI" id="CHEBI:29105"/>
    </ligand>
</feature>
<dbReference type="InterPro" id="IPR000438">
    <property type="entry name" value="Acetyl_CoA_COase_Trfase_b_su"/>
</dbReference>
<evidence type="ECO:0000256" key="6">
    <source>
        <dbReference type="ARBA" id="ARBA00022490"/>
    </source>
</evidence>
<keyword evidence="8 19" id="KW-0808">Transferase</keyword>
<evidence type="ECO:0000256" key="11">
    <source>
        <dbReference type="ARBA" id="ARBA00022771"/>
    </source>
</evidence>
<dbReference type="EMBL" id="PYAX01000012">
    <property type="protein sequence ID" value="PSL52678.1"/>
    <property type="molecule type" value="Genomic_DNA"/>
</dbReference>
<dbReference type="InterPro" id="IPR041010">
    <property type="entry name" value="Znf-ACC"/>
</dbReference>
<evidence type="ECO:0000256" key="17">
    <source>
        <dbReference type="ARBA" id="ARBA00025280"/>
    </source>
</evidence>
<keyword evidence="24" id="KW-1185">Reference proteome</keyword>
<dbReference type="GO" id="GO:0008270">
    <property type="term" value="F:zinc ion binding"/>
    <property type="evidence" value="ECO:0007669"/>
    <property type="project" value="UniProtKB-UniRule"/>
</dbReference>
<comment type="subcellular location">
    <subcellularLocation>
        <location evidence="1 19">Cytoplasm</location>
    </subcellularLocation>
</comment>
<evidence type="ECO:0000256" key="9">
    <source>
        <dbReference type="ARBA" id="ARBA00022723"/>
    </source>
</evidence>
<evidence type="ECO:0000256" key="1">
    <source>
        <dbReference type="ARBA" id="ARBA00004496"/>
    </source>
</evidence>
<evidence type="ECO:0000256" key="12">
    <source>
        <dbReference type="ARBA" id="ARBA00022832"/>
    </source>
</evidence>
<protein>
    <recommendedName>
        <fullName evidence="19 20">Multifunctional fusion protein</fullName>
    </recommendedName>
    <domain>
        <recommendedName>
            <fullName evidence="19">Acetyl-coenzyme A carboxylase carboxyl transferase subunit alpha</fullName>
            <shortName evidence="19">ACCase subunit alpha</shortName>
            <shortName evidence="19">Acetyl-CoA carboxylase carboxyltransferase subunit alpha</shortName>
            <ecNumber evidence="19">2.1.3.15</ecNumber>
        </recommendedName>
    </domain>
    <domain>
        <recommendedName>
            <fullName evidence="20">Acetyl-coenzyme A carboxylase carboxyl transferase subunit beta</fullName>
            <shortName evidence="20">ACCase subunit beta</shortName>
            <shortName evidence="20">Acetyl-CoA carboxylase carboxyltransferase subunit beta</shortName>
        </recommendedName>
    </domain>
</protein>
<evidence type="ECO:0000256" key="20">
    <source>
        <dbReference type="HAMAP-Rule" id="MF_01395"/>
    </source>
</evidence>
<comment type="subunit">
    <text evidence="5">Acetyl-CoA carboxylase is a heterotetramer composed of biotin carboxyl carrier protein (AccB), biotin carboxylase (AccC) and two subunits of ACCase subunit beta/alpha.</text>
</comment>
<dbReference type="PRINTS" id="PR01070">
    <property type="entry name" value="ACCCTRFRASEB"/>
</dbReference>
<feature type="zinc finger region" description="C4-type" evidence="20">
    <location>
        <begin position="20"/>
        <end position="42"/>
    </location>
</feature>
<feature type="domain" description="CoA carboxyltransferase C-terminal" evidence="22">
    <location>
        <begin position="288"/>
        <end position="534"/>
    </location>
</feature>
<dbReference type="InterPro" id="IPR001095">
    <property type="entry name" value="Acetyl_CoA_COase_a_su"/>
</dbReference>
<dbReference type="PANTHER" id="PTHR42853">
    <property type="entry name" value="ACETYL-COENZYME A CARBOXYLASE CARBOXYL TRANSFERASE SUBUNIT ALPHA"/>
    <property type="match status" value="1"/>
</dbReference>
<comment type="caution">
    <text evidence="23">The sequence shown here is derived from an EMBL/GenBank/DDBJ whole genome shotgun (WGS) entry which is preliminary data.</text>
</comment>
<comment type="similarity">
    <text evidence="20">Belongs to the AccD/PCCB family.</text>
</comment>
<comment type="similarity">
    <text evidence="4">In the N-terminal section; belongs to the AccD/PCCB family.</text>
</comment>
<dbReference type="SUPFAM" id="SSF52096">
    <property type="entry name" value="ClpP/crotonase"/>
    <property type="match status" value="2"/>
</dbReference>
<reference evidence="23 24" key="1">
    <citation type="submission" date="2018-03" db="EMBL/GenBank/DDBJ databases">
        <title>Genomic Encyclopedia of Type Strains, Phase III (KMG-III): the genomes of soil and plant-associated and newly described type strains.</title>
        <authorList>
            <person name="Whitman W."/>
        </authorList>
    </citation>
    <scope>NUCLEOTIDE SEQUENCE [LARGE SCALE GENOMIC DNA]</scope>
    <source>
        <strain evidence="23 24">CGMCC 4.7097</strain>
    </source>
</reference>
<feature type="domain" description="CoA carboxyltransferase N-terminal" evidence="21">
    <location>
        <begin position="16"/>
        <end position="284"/>
    </location>
</feature>
<evidence type="ECO:0000256" key="5">
    <source>
        <dbReference type="ARBA" id="ARBA00011664"/>
    </source>
</evidence>
<evidence type="ECO:0000256" key="14">
    <source>
        <dbReference type="ARBA" id="ARBA00022840"/>
    </source>
</evidence>
<evidence type="ECO:0000256" key="18">
    <source>
        <dbReference type="ARBA" id="ARBA00049152"/>
    </source>
</evidence>
<evidence type="ECO:0000256" key="13">
    <source>
        <dbReference type="ARBA" id="ARBA00022833"/>
    </source>
</evidence>
<dbReference type="PROSITE" id="PS50989">
    <property type="entry name" value="COA_CT_CTER"/>
    <property type="match status" value="1"/>
</dbReference>
<dbReference type="EC" id="2.1.3.15" evidence="19"/>
<keyword evidence="14 19" id="KW-0067">ATP-binding</keyword>
<dbReference type="HAMAP" id="MF_00823">
    <property type="entry name" value="AcetylCoA_CT_alpha"/>
    <property type="match status" value="1"/>
</dbReference>
<sequence length="568" mass="59891">MTAVAHRGVDRDEGVRWVVCPGCRTLLYVRRLARDLRVCPDCGHHHRLTARARVAQLFDDGVEVLDIGARTVDVLGFTDTTPYPARLAAARAATGLDEAVVLASGTLDGHPVVAAVMDFRFLGGSLGTAVGELVTRAAELALARRVPLLLVCASGGARMQEGVLSLMQMAKTAAALGELDEAGVLTVSLVTDPTYGGVAASFATLCDVIVAEPGARLGFAGRRVIEQTIRETLPDDFQTAEYLLAHGLVDVITPRAALRTTLSRVLAAARTTPPDAPDVPDVPDGVVRDHRLLPEVEAWDAVRRARELGRPTTLDYLALAFDDFQELRGDRLGEDCPAVVGGIARLAGAPVVVVGHQKGRTAEEMAARDYGMPTPAGYRKAARLMRLAAKLGLPVVTLVDTPGAHPGRAAEERGQAVAVAESIRLMARLPVPVVTVVTGEGGSGGALALAVANEVLIGSNGVYSVISPEGCAAILWRDRRMAPAAARALRLDAANLLRLGVVDGVVPEPEGGSGHDHVLAGQRLRDALVAALRRLSGMTGDRLVAARRARFRAFGATSTDHDDRGEQR</sequence>
<dbReference type="AlphaFoldDB" id="A0A2P8I2H8"/>
<dbReference type="GO" id="GO:0006633">
    <property type="term" value="P:fatty acid biosynthetic process"/>
    <property type="evidence" value="ECO:0007669"/>
    <property type="project" value="UniProtKB-KW"/>
</dbReference>
<evidence type="ECO:0000256" key="2">
    <source>
        <dbReference type="ARBA" id="ARBA00004956"/>
    </source>
</evidence>
<dbReference type="GO" id="GO:0003989">
    <property type="term" value="F:acetyl-CoA carboxylase activity"/>
    <property type="evidence" value="ECO:0007669"/>
    <property type="project" value="InterPro"/>
</dbReference>
<proteinExistence type="inferred from homology"/>
<comment type="cofactor">
    <cofactor evidence="20">
        <name>Zn(2+)</name>
        <dbReference type="ChEBI" id="CHEBI:29105"/>
    </cofactor>
    <text evidence="20">Binds 1 zinc ion per subunit.</text>
</comment>
<evidence type="ECO:0000259" key="22">
    <source>
        <dbReference type="PROSITE" id="PS50989"/>
    </source>
</evidence>
<evidence type="ECO:0000256" key="8">
    <source>
        <dbReference type="ARBA" id="ARBA00022679"/>
    </source>
</evidence>
<dbReference type="InterPro" id="IPR011762">
    <property type="entry name" value="COA_CT_N"/>
</dbReference>
<evidence type="ECO:0000313" key="24">
    <source>
        <dbReference type="Proteomes" id="UP000241118"/>
    </source>
</evidence>
<keyword evidence="6 19" id="KW-0963">Cytoplasm</keyword>
<keyword evidence="16 19" id="KW-0275">Fatty acid biosynthesis</keyword>
<comment type="similarity">
    <text evidence="3">In the C-terminal section; belongs to the AccA family.</text>
</comment>
<evidence type="ECO:0000313" key="23">
    <source>
        <dbReference type="EMBL" id="PSL52678.1"/>
    </source>
</evidence>
<dbReference type="Pfam" id="PF03255">
    <property type="entry name" value="ACCA"/>
    <property type="match status" value="1"/>
</dbReference>
<dbReference type="GO" id="GO:2001295">
    <property type="term" value="P:malonyl-CoA biosynthetic process"/>
    <property type="evidence" value="ECO:0007669"/>
    <property type="project" value="UniProtKB-UniRule"/>
</dbReference>
<dbReference type="PROSITE" id="PS50980">
    <property type="entry name" value="COA_CT_NTER"/>
    <property type="match status" value="1"/>
</dbReference>
<comment type="subunit">
    <text evidence="19">Acetyl-CoA carboxylase is a heterohexamer composed of biotin carboxyl carrier protein (AccB), biotin carboxylase (AccC) and two subunits each of ACCase subunit alpha (AccA) and ACCase subunit beta (AccD).</text>
</comment>
<evidence type="ECO:0000256" key="15">
    <source>
        <dbReference type="ARBA" id="ARBA00023098"/>
    </source>
</evidence>
<evidence type="ECO:0000259" key="21">
    <source>
        <dbReference type="PROSITE" id="PS50980"/>
    </source>
</evidence>
<comment type="function">
    <text evidence="17 20">Component of the acetyl coenzyme A carboxylase (ACC) complex. Biotin carboxylase (BC) catalyzes the carboxylation of biotin on its carrier protein (BCCP) and then the CO(2) group is transferred by the transcarboxylase to acetyl-CoA to form malonyl-CoA.</text>
</comment>
<evidence type="ECO:0000256" key="19">
    <source>
        <dbReference type="HAMAP-Rule" id="MF_00823"/>
    </source>
</evidence>
<dbReference type="GO" id="GO:0009317">
    <property type="term" value="C:acetyl-CoA carboxylase complex"/>
    <property type="evidence" value="ECO:0007669"/>
    <property type="project" value="InterPro"/>
</dbReference>
<feature type="binding site" evidence="20">
    <location>
        <position position="23"/>
    </location>
    <ligand>
        <name>Zn(2+)</name>
        <dbReference type="ChEBI" id="CHEBI:29105"/>
    </ligand>
</feature>
<dbReference type="InterPro" id="IPR011763">
    <property type="entry name" value="COA_CT_C"/>
</dbReference>
<evidence type="ECO:0000256" key="3">
    <source>
        <dbReference type="ARBA" id="ARBA00006276"/>
    </source>
</evidence>
<dbReference type="NCBIfam" id="TIGR00515">
    <property type="entry name" value="accD"/>
    <property type="match status" value="1"/>
</dbReference>
<dbReference type="GO" id="GO:0005524">
    <property type="term" value="F:ATP binding"/>
    <property type="evidence" value="ECO:0007669"/>
    <property type="project" value="UniProtKB-KW"/>
</dbReference>
<keyword evidence="9 20" id="KW-0479">Metal-binding</keyword>